<comment type="caution">
    <text evidence="1">The sequence shown here is derived from an EMBL/GenBank/DDBJ whole genome shotgun (WGS) entry which is preliminary data.</text>
</comment>
<organism evidence="1 2">
    <name type="scientific">Pseudoflavonifractor capillosus ATCC 29799</name>
    <dbReference type="NCBI Taxonomy" id="411467"/>
    <lineage>
        <taxon>Bacteria</taxon>
        <taxon>Bacillati</taxon>
        <taxon>Bacillota</taxon>
        <taxon>Clostridia</taxon>
        <taxon>Eubacteriales</taxon>
        <taxon>Oscillospiraceae</taxon>
        <taxon>Pseudoflavonifractor</taxon>
    </lineage>
</organism>
<dbReference type="Proteomes" id="UP000003639">
    <property type="component" value="Unassembled WGS sequence"/>
</dbReference>
<protein>
    <submittedName>
        <fullName evidence="1">Uncharacterized protein</fullName>
    </submittedName>
</protein>
<name>A6NPC1_9FIRM</name>
<evidence type="ECO:0000313" key="1">
    <source>
        <dbReference type="EMBL" id="EDN01979.1"/>
    </source>
</evidence>
<reference evidence="1 2" key="1">
    <citation type="submission" date="2007-04" db="EMBL/GenBank/DDBJ databases">
        <authorList>
            <person name="Fulton L."/>
            <person name="Clifton S."/>
            <person name="Fulton B."/>
            <person name="Xu J."/>
            <person name="Minx P."/>
            <person name="Pepin K.H."/>
            <person name="Johnson M."/>
            <person name="Thiruvilangam P."/>
            <person name="Bhonagiri V."/>
            <person name="Nash W.E."/>
            <person name="Mardis E.R."/>
            <person name="Wilson R.K."/>
        </authorList>
    </citation>
    <scope>NUCLEOTIDE SEQUENCE [LARGE SCALE GENOMIC DNA]</scope>
    <source>
        <strain evidence="1 2">ATCC 29799</strain>
    </source>
</reference>
<proteinExistence type="predicted"/>
<accession>A6NPC1</accession>
<keyword evidence="2" id="KW-1185">Reference proteome</keyword>
<dbReference type="EMBL" id="AAXG02000001">
    <property type="protein sequence ID" value="EDN01979.1"/>
    <property type="molecule type" value="Genomic_DNA"/>
</dbReference>
<dbReference type="AlphaFoldDB" id="A6NPC1"/>
<evidence type="ECO:0000313" key="2">
    <source>
        <dbReference type="Proteomes" id="UP000003639"/>
    </source>
</evidence>
<dbReference type="eggNOG" id="ENOG50314GD">
    <property type="taxonomic scope" value="Bacteria"/>
</dbReference>
<gene>
    <name evidence="1" type="ORF">BACCAP_00012</name>
</gene>
<reference evidence="1 2" key="2">
    <citation type="submission" date="2007-06" db="EMBL/GenBank/DDBJ databases">
        <title>Draft genome sequence of Pseudoflavonifractor capillosus ATCC 29799.</title>
        <authorList>
            <person name="Sudarsanam P."/>
            <person name="Ley R."/>
            <person name="Guruge J."/>
            <person name="Turnbaugh P.J."/>
            <person name="Mahowald M."/>
            <person name="Liep D."/>
            <person name="Gordon J."/>
        </authorList>
    </citation>
    <scope>NUCLEOTIDE SEQUENCE [LARGE SCALE GENOMIC DNA]</scope>
    <source>
        <strain evidence="1 2">ATCC 29799</strain>
    </source>
</reference>
<dbReference type="STRING" id="411467.BACCAP_00012"/>
<sequence>MGSDEWIERARQLTDDISIHAPRVGSDWRTCACPPTRTNFNPRSPCGERPVRHRNHRLRHPISIHAPRVGSDYKDG</sequence>